<evidence type="ECO:0000313" key="3">
    <source>
        <dbReference type="Proteomes" id="UP000473905"/>
    </source>
</evidence>
<sequence length="149" mass="17258">MRINIKNIFLFLLLIGTLGACDTFKDENSSDYVELPKNIQGTWQLMEVTRNGIDISQKMDFTNFHLLLNKDNTYVLENYLPFVVRKNGVWKVDDPEYPHFLIFTEDDASYNISSAMKYPIANGKRRISLTFSTGCESNVYTYVFDKIAD</sequence>
<gene>
    <name evidence="2" type="ORF">F3D66_20270</name>
</gene>
<dbReference type="Pfam" id="PF16395">
    <property type="entry name" value="DUF5004"/>
    <property type="match status" value="1"/>
</dbReference>
<organism evidence="2 3">
    <name type="scientific">Bacteroides ovatus</name>
    <dbReference type="NCBI Taxonomy" id="28116"/>
    <lineage>
        <taxon>Bacteria</taxon>
        <taxon>Pseudomonadati</taxon>
        <taxon>Bacteroidota</taxon>
        <taxon>Bacteroidia</taxon>
        <taxon>Bacteroidales</taxon>
        <taxon>Bacteroidaceae</taxon>
        <taxon>Bacteroides</taxon>
    </lineage>
</organism>
<dbReference type="RefSeq" id="WP_128858350.1">
    <property type="nucleotide sequence ID" value="NZ_CP134818.1"/>
</dbReference>
<evidence type="ECO:0000256" key="1">
    <source>
        <dbReference type="SAM" id="SignalP"/>
    </source>
</evidence>
<comment type="caution">
    <text evidence="2">The sequence shown here is derived from an EMBL/GenBank/DDBJ whole genome shotgun (WGS) entry which is preliminary data.</text>
</comment>
<dbReference type="Proteomes" id="UP000473905">
    <property type="component" value="Unassembled WGS sequence"/>
</dbReference>
<evidence type="ECO:0000313" key="2">
    <source>
        <dbReference type="EMBL" id="KAA4093073.1"/>
    </source>
</evidence>
<reference evidence="2 3" key="1">
    <citation type="journal article" date="2019" name="Nat. Med.">
        <title>A library of human gut bacterial isolates paired with longitudinal multiomics data enables mechanistic microbiome research.</title>
        <authorList>
            <person name="Poyet M."/>
            <person name="Groussin M."/>
            <person name="Gibbons S.M."/>
            <person name="Avila-Pacheco J."/>
            <person name="Jiang X."/>
            <person name="Kearney S.M."/>
            <person name="Perrotta A.R."/>
            <person name="Berdy B."/>
            <person name="Zhao S."/>
            <person name="Lieberman T.D."/>
            <person name="Swanson P.K."/>
            <person name="Smith M."/>
            <person name="Roesemann S."/>
            <person name="Alexander J.E."/>
            <person name="Rich S.A."/>
            <person name="Livny J."/>
            <person name="Vlamakis H."/>
            <person name="Clish C."/>
            <person name="Bullock K."/>
            <person name="Deik A."/>
            <person name="Scott J."/>
            <person name="Pierce K.A."/>
            <person name="Xavier R.J."/>
            <person name="Alm E.J."/>
        </authorList>
    </citation>
    <scope>NUCLEOTIDE SEQUENCE [LARGE SCALE GENOMIC DNA]</scope>
    <source>
        <strain evidence="2 3">BIOML-A134</strain>
    </source>
</reference>
<proteinExistence type="predicted"/>
<keyword evidence="1" id="KW-0732">Signal</keyword>
<keyword evidence="3" id="KW-1185">Reference proteome</keyword>
<dbReference type="EMBL" id="VWKB01000030">
    <property type="protein sequence ID" value="KAA4093073.1"/>
    <property type="molecule type" value="Genomic_DNA"/>
</dbReference>
<dbReference type="InterPro" id="IPR032168">
    <property type="entry name" value="DUF5004"/>
</dbReference>
<feature type="signal peptide" evidence="1">
    <location>
        <begin position="1"/>
        <end position="20"/>
    </location>
</feature>
<dbReference type="PROSITE" id="PS51257">
    <property type="entry name" value="PROKAR_LIPOPROTEIN"/>
    <property type="match status" value="1"/>
</dbReference>
<accession>A0A5M5DSX9</accession>
<name>A0A5M5DSX9_BACOV</name>
<feature type="chain" id="PRO_5030132857" evidence="1">
    <location>
        <begin position="21"/>
        <end position="149"/>
    </location>
</feature>
<protein>
    <submittedName>
        <fullName evidence="2">DUF5004 domain-containing protein</fullName>
    </submittedName>
</protein>
<dbReference type="AlphaFoldDB" id="A0A5M5DSX9"/>